<name>A0A5J4TQX3_9EUKA</name>
<dbReference type="Pfam" id="PF00069">
    <property type="entry name" value="Pkinase"/>
    <property type="match status" value="1"/>
</dbReference>
<evidence type="ECO:0000313" key="2">
    <source>
        <dbReference type="EMBL" id="KAA6359841.1"/>
    </source>
</evidence>
<dbReference type="PROSITE" id="PS50011">
    <property type="entry name" value="PROTEIN_KINASE_DOM"/>
    <property type="match status" value="1"/>
</dbReference>
<dbReference type="GO" id="GO:0005524">
    <property type="term" value="F:ATP binding"/>
    <property type="evidence" value="ECO:0007669"/>
    <property type="project" value="InterPro"/>
</dbReference>
<protein>
    <recommendedName>
        <fullName evidence="1">Protein kinase domain-containing protein</fullName>
    </recommendedName>
</protein>
<dbReference type="AlphaFoldDB" id="A0A5J4TQX3"/>
<dbReference type="GO" id="GO:0004672">
    <property type="term" value="F:protein kinase activity"/>
    <property type="evidence" value="ECO:0007669"/>
    <property type="project" value="InterPro"/>
</dbReference>
<organism evidence="2 3">
    <name type="scientific">Streblomastix strix</name>
    <dbReference type="NCBI Taxonomy" id="222440"/>
    <lineage>
        <taxon>Eukaryota</taxon>
        <taxon>Metamonada</taxon>
        <taxon>Preaxostyla</taxon>
        <taxon>Oxymonadida</taxon>
        <taxon>Streblomastigidae</taxon>
        <taxon>Streblomastix</taxon>
    </lineage>
</organism>
<dbReference type="EMBL" id="SNRW01027803">
    <property type="protein sequence ID" value="KAA6359841.1"/>
    <property type="molecule type" value="Genomic_DNA"/>
</dbReference>
<accession>A0A5J4TQX3</accession>
<dbReference type="Gene3D" id="3.30.200.20">
    <property type="entry name" value="Phosphorylase Kinase, domain 1"/>
    <property type="match status" value="1"/>
</dbReference>
<dbReference type="SUPFAM" id="SSF56112">
    <property type="entry name" value="Protein kinase-like (PK-like)"/>
    <property type="match status" value="1"/>
</dbReference>
<sequence>MNQSSRFLTESTEDAIILQKASCKLLGLVGKGAFGRVYLVDPGDGNEHAAKVMKKKDFSKREWEAAGILASNVDRCPFVIRYDGIFNAVQYVVILMEYANMPSLGSIIDSNGRMQQKQTITKKELKKAMLMIKIFIKKCLNVM</sequence>
<gene>
    <name evidence="2" type="ORF">EZS28_044632</name>
</gene>
<evidence type="ECO:0000259" key="1">
    <source>
        <dbReference type="PROSITE" id="PS50011"/>
    </source>
</evidence>
<proteinExistence type="predicted"/>
<reference evidence="2 3" key="1">
    <citation type="submission" date="2019-03" db="EMBL/GenBank/DDBJ databases">
        <title>Single cell metagenomics reveals metabolic interactions within the superorganism composed of flagellate Streblomastix strix and complex community of Bacteroidetes bacteria on its surface.</title>
        <authorList>
            <person name="Treitli S.C."/>
            <person name="Kolisko M."/>
            <person name="Husnik F."/>
            <person name="Keeling P."/>
            <person name="Hampl V."/>
        </authorList>
    </citation>
    <scope>NUCLEOTIDE SEQUENCE [LARGE SCALE GENOMIC DNA]</scope>
    <source>
        <strain evidence="2">ST1C</strain>
    </source>
</reference>
<dbReference type="Proteomes" id="UP000324800">
    <property type="component" value="Unassembled WGS sequence"/>
</dbReference>
<feature type="domain" description="Protein kinase" evidence="1">
    <location>
        <begin position="23"/>
        <end position="143"/>
    </location>
</feature>
<dbReference type="InterPro" id="IPR000719">
    <property type="entry name" value="Prot_kinase_dom"/>
</dbReference>
<evidence type="ECO:0000313" key="3">
    <source>
        <dbReference type="Proteomes" id="UP000324800"/>
    </source>
</evidence>
<dbReference type="InterPro" id="IPR011009">
    <property type="entry name" value="Kinase-like_dom_sf"/>
</dbReference>
<comment type="caution">
    <text evidence="2">The sequence shown here is derived from an EMBL/GenBank/DDBJ whole genome shotgun (WGS) entry which is preliminary data.</text>
</comment>